<keyword evidence="4" id="KW-1185">Reference proteome</keyword>
<evidence type="ECO:0000256" key="1">
    <source>
        <dbReference type="ARBA" id="ARBA00007319"/>
    </source>
</evidence>
<feature type="region of interest" description="Disordered" evidence="2">
    <location>
        <begin position="377"/>
        <end position="416"/>
    </location>
</feature>
<dbReference type="EMBL" id="MU004189">
    <property type="protein sequence ID" value="KAF2495205.1"/>
    <property type="molecule type" value="Genomic_DNA"/>
</dbReference>
<comment type="similarity">
    <text evidence="1">Belongs to the peptidase M24 family.</text>
</comment>
<organism evidence="3 4">
    <name type="scientific">Lophium mytilinum</name>
    <dbReference type="NCBI Taxonomy" id="390894"/>
    <lineage>
        <taxon>Eukaryota</taxon>
        <taxon>Fungi</taxon>
        <taxon>Dikarya</taxon>
        <taxon>Ascomycota</taxon>
        <taxon>Pezizomycotina</taxon>
        <taxon>Dothideomycetes</taxon>
        <taxon>Pleosporomycetidae</taxon>
        <taxon>Mytilinidiales</taxon>
        <taxon>Mytilinidiaceae</taxon>
        <taxon>Lophium</taxon>
    </lineage>
</organism>
<dbReference type="InterPro" id="IPR047113">
    <property type="entry name" value="PA2G4/ARX1"/>
</dbReference>
<protein>
    <submittedName>
        <fullName evidence="3">Creatinase/aminopeptidase</fullName>
    </submittedName>
</protein>
<keyword evidence="3" id="KW-0378">Hydrolase</keyword>
<dbReference type="OrthoDB" id="5876363at2759"/>
<dbReference type="Gene3D" id="3.90.230.10">
    <property type="entry name" value="Creatinase/methionine aminopeptidase superfamily"/>
    <property type="match status" value="1"/>
</dbReference>
<feature type="compositionally biased region" description="Basic residues" evidence="2">
    <location>
        <begin position="388"/>
        <end position="399"/>
    </location>
</feature>
<dbReference type="SUPFAM" id="SSF55920">
    <property type="entry name" value="Creatinase/aminopeptidase"/>
    <property type="match status" value="1"/>
</dbReference>
<keyword evidence="3" id="KW-0031">Aminopeptidase</keyword>
<dbReference type="GO" id="GO:0004177">
    <property type="term" value="F:aminopeptidase activity"/>
    <property type="evidence" value="ECO:0007669"/>
    <property type="project" value="UniProtKB-KW"/>
</dbReference>
<reference evidence="3" key="1">
    <citation type="journal article" date="2020" name="Stud. Mycol.">
        <title>101 Dothideomycetes genomes: a test case for predicting lifestyles and emergence of pathogens.</title>
        <authorList>
            <person name="Haridas S."/>
            <person name="Albert R."/>
            <person name="Binder M."/>
            <person name="Bloem J."/>
            <person name="Labutti K."/>
            <person name="Salamov A."/>
            <person name="Andreopoulos B."/>
            <person name="Baker S."/>
            <person name="Barry K."/>
            <person name="Bills G."/>
            <person name="Bluhm B."/>
            <person name="Cannon C."/>
            <person name="Castanera R."/>
            <person name="Culley D."/>
            <person name="Daum C."/>
            <person name="Ezra D."/>
            <person name="Gonzalez J."/>
            <person name="Henrissat B."/>
            <person name="Kuo A."/>
            <person name="Liang C."/>
            <person name="Lipzen A."/>
            <person name="Lutzoni F."/>
            <person name="Magnuson J."/>
            <person name="Mondo S."/>
            <person name="Nolan M."/>
            <person name="Ohm R."/>
            <person name="Pangilinan J."/>
            <person name="Park H.-J."/>
            <person name="Ramirez L."/>
            <person name="Alfaro M."/>
            <person name="Sun H."/>
            <person name="Tritt A."/>
            <person name="Yoshinaga Y."/>
            <person name="Zwiers L.-H."/>
            <person name="Turgeon B."/>
            <person name="Goodwin S."/>
            <person name="Spatafora J."/>
            <person name="Crous P."/>
            <person name="Grigoriev I."/>
        </authorList>
    </citation>
    <scope>NUCLEOTIDE SEQUENCE</scope>
    <source>
        <strain evidence="3">CBS 269.34</strain>
    </source>
</reference>
<dbReference type="PANTHER" id="PTHR10804:SF11">
    <property type="entry name" value="PROLIFERATION-ASSOCIATED PROTEIN 2G4"/>
    <property type="match status" value="1"/>
</dbReference>
<dbReference type="FunFam" id="1.10.10.10:FF:000029">
    <property type="entry name" value="Proliferation-associated 2G4, a"/>
    <property type="match status" value="1"/>
</dbReference>
<dbReference type="AlphaFoldDB" id="A0A6A6QS42"/>
<dbReference type="Gene3D" id="1.10.10.10">
    <property type="entry name" value="Winged helix-like DNA-binding domain superfamily/Winged helix DNA-binding domain"/>
    <property type="match status" value="1"/>
</dbReference>
<keyword evidence="3" id="KW-0645">Protease</keyword>
<sequence length="416" mass="45401">MAEETVDYSLANPDTLTKYKVAAGISQTVLKTVTGWCVEGANIVEVCEKGDKLLEEEVAKVYKGKKIAKGIAHPTTVSPSSYITPYTPLKTDEEEAATVLKPGEVIKIQLGAQIDGFGAILCDSIIIPSEKNEDDKLPGRQADLLLATYYANELLLRLMIPPGLVPTGTEEEQKKAAAQKPPTQAKITQLLEKVVKSFDCNLVESTTCWLFERNEIEAKKKIILAPGEGVRGEGIPEVGEVWGVEMGVSLGSGKVKTLSNRPTLHRRTTTTYGLKRPSSRATLSEIVKKFGTFPFSLRQLEDERSAKVGVVECVRGGVVRQYEVVGDKDNEPVARLFTTIALTKHGLTRLSGPPSPDLEQYKTDKKITDEDILKILELPVGKPPGTKSKNKKKKKKPAKKAAADAEEEDAESSDEE</sequence>
<evidence type="ECO:0000313" key="3">
    <source>
        <dbReference type="EMBL" id="KAF2495205.1"/>
    </source>
</evidence>
<dbReference type="Proteomes" id="UP000799750">
    <property type="component" value="Unassembled WGS sequence"/>
</dbReference>
<dbReference type="InterPro" id="IPR036390">
    <property type="entry name" value="WH_DNA-bd_sf"/>
</dbReference>
<name>A0A6A6QS42_9PEZI</name>
<dbReference type="InterPro" id="IPR036388">
    <property type="entry name" value="WH-like_DNA-bd_sf"/>
</dbReference>
<dbReference type="SUPFAM" id="SSF46785">
    <property type="entry name" value="Winged helix' DNA-binding domain"/>
    <property type="match status" value="1"/>
</dbReference>
<dbReference type="InterPro" id="IPR036005">
    <property type="entry name" value="Creatinase/aminopeptidase-like"/>
</dbReference>
<gene>
    <name evidence="3" type="ORF">BU16DRAFT_527080</name>
</gene>
<proteinExistence type="inferred from homology"/>
<evidence type="ECO:0000256" key="2">
    <source>
        <dbReference type="SAM" id="MobiDB-lite"/>
    </source>
</evidence>
<feature type="compositionally biased region" description="Acidic residues" evidence="2">
    <location>
        <begin position="404"/>
        <end position="416"/>
    </location>
</feature>
<dbReference type="PANTHER" id="PTHR10804">
    <property type="entry name" value="PROTEASE FAMILY M24 METHIONYL AMINOPEPTIDASE, AMINOPEPTIDASE P"/>
    <property type="match status" value="1"/>
</dbReference>
<dbReference type="CDD" id="cd01089">
    <property type="entry name" value="PA2G4-like"/>
    <property type="match status" value="1"/>
</dbReference>
<accession>A0A6A6QS42</accession>
<evidence type="ECO:0000313" key="4">
    <source>
        <dbReference type="Proteomes" id="UP000799750"/>
    </source>
</evidence>
<dbReference type="FunFam" id="3.90.230.10:FF:000016">
    <property type="entry name" value="Putative curved dna-binding protein"/>
    <property type="match status" value="1"/>
</dbReference>